<dbReference type="HOGENOM" id="CLU_042663_0_0_5"/>
<evidence type="ECO:0000313" key="7">
    <source>
        <dbReference type="EMBL" id="AHE52838.1"/>
    </source>
</evidence>
<keyword evidence="3" id="KW-0133">Cell shape</keyword>
<dbReference type="InterPro" id="IPR042177">
    <property type="entry name" value="Cell/Rod_1"/>
</dbReference>
<keyword evidence="8" id="KW-1185">Reference proteome</keyword>
<proteinExistence type="inferred from homology"/>
<dbReference type="STRING" id="1123269.NX02_05505"/>
<dbReference type="AlphaFoldDB" id="W0A916"/>
<dbReference type="Gene3D" id="2.40.10.340">
    <property type="entry name" value="Rod shape-determining protein MreC, domain 1"/>
    <property type="match status" value="1"/>
</dbReference>
<sequence>MALGTTRQPGYSRRLRYSLFAAYVAAVAGFVAGLLLFVVSIIDPTGFGAIRGAAGDVTAPVSAGGRSVIRWFGSVGDAVGNYINAGAQNRRLNEEVATSRPKLIEAKALAQENERLRRLLKLVDRDPGAIATARIVSSSATSTHRHAILTAGRSNGVRAGLPVRSSEGLVGRIVETGLFSSRAMLILDPASVVPVRRLTDGMPAIATGRGDGTLDIRPLAAARNPFSAKDIFVTSGVGGIYRPGIPVAIAIRVDSEGAIGRPFADPDRIDLAVIQDVYVPLEVTPPPAVSVDGD</sequence>
<evidence type="ECO:0000313" key="8">
    <source>
        <dbReference type="Proteomes" id="UP000018851"/>
    </source>
</evidence>
<gene>
    <name evidence="7" type="ORF">NX02_05505</name>
</gene>
<dbReference type="PANTHER" id="PTHR34138">
    <property type="entry name" value="CELL SHAPE-DETERMINING PROTEIN MREC"/>
    <property type="match status" value="1"/>
</dbReference>
<dbReference type="Pfam" id="PF04085">
    <property type="entry name" value="MreC"/>
    <property type="match status" value="1"/>
</dbReference>
<keyword evidence="5" id="KW-0472">Membrane</keyword>
<keyword evidence="5" id="KW-0812">Transmembrane</keyword>
<evidence type="ECO:0000256" key="1">
    <source>
        <dbReference type="ARBA" id="ARBA00009369"/>
    </source>
</evidence>
<dbReference type="InterPro" id="IPR007221">
    <property type="entry name" value="MreC"/>
</dbReference>
<dbReference type="PANTHER" id="PTHR34138:SF1">
    <property type="entry name" value="CELL SHAPE-DETERMINING PROTEIN MREC"/>
    <property type="match status" value="1"/>
</dbReference>
<evidence type="ECO:0000256" key="5">
    <source>
        <dbReference type="SAM" id="Phobius"/>
    </source>
</evidence>
<name>W0A916_9SPHN</name>
<dbReference type="InterPro" id="IPR042175">
    <property type="entry name" value="Cell/Rod_MreC_2"/>
</dbReference>
<organism evidence="7 8">
    <name type="scientific">Sphingomonas sanxanigenens DSM 19645 = NX02</name>
    <dbReference type="NCBI Taxonomy" id="1123269"/>
    <lineage>
        <taxon>Bacteria</taxon>
        <taxon>Pseudomonadati</taxon>
        <taxon>Pseudomonadota</taxon>
        <taxon>Alphaproteobacteria</taxon>
        <taxon>Sphingomonadales</taxon>
        <taxon>Sphingomonadaceae</taxon>
        <taxon>Sphingomonas</taxon>
    </lineage>
</organism>
<dbReference type="Gene3D" id="2.40.10.350">
    <property type="entry name" value="Rod shape-determining protein MreC, domain 2"/>
    <property type="match status" value="1"/>
</dbReference>
<feature type="transmembrane region" description="Helical" evidence="5">
    <location>
        <begin position="20"/>
        <end position="42"/>
    </location>
</feature>
<dbReference type="Proteomes" id="UP000018851">
    <property type="component" value="Chromosome"/>
</dbReference>
<dbReference type="eggNOG" id="COG1792">
    <property type="taxonomic scope" value="Bacteria"/>
</dbReference>
<evidence type="ECO:0000256" key="4">
    <source>
        <dbReference type="ARBA" id="ARBA00032089"/>
    </source>
</evidence>
<protein>
    <recommendedName>
        <fullName evidence="2">Cell shape-determining protein MreC</fullName>
    </recommendedName>
    <alternativeName>
        <fullName evidence="4">Cell shape protein MreC</fullName>
    </alternativeName>
</protein>
<dbReference type="InterPro" id="IPR055342">
    <property type="entry name" value="MreC_beta-barrel_core"/>
</dbReference>
<dbReference type="GO" id="GO:0008360">
    <property type="term" value="P:regulation of cell shape"/>
    <property type="evidence" value="ECO:0007669"/>
    <property type="project" value="UniProtKB-KW"/>
</dbReference>
<keyword evidence="5" id="KW-1133">Transmembrane helix</keyword>
<accession>W0A916</accession>
<reference evidence="7 8" key="1">
    <citation type="submission" date="2013-07" db="EMBL/GenBank/DDBJ databases">
        <title>Completed genome of Sphingomonas sanxanigenens NX02.</title>
        <authorList>
            <person name="Ma T."/>
            <person name="Huang H."/>
            <person name="Wu M."/>
            <person name="Li X."/>
            <person name="Li G."/>
        </authorList>
    </citation>
    <scope>NUCLEOTIDE SEQUENCE [LARGE SCALE GENOMIC DNA]</scope>
    <source>
        <strain evidence="7 8">NX02</strain>
    </source>
</reference>
<dbReference type="EMBL" id="CP006644">
    <property type="protein sequence ID" value="AHE52838.1"/>
    <property type="molecule type" value="Genomic_DNA"/>
</dbReference>
<dbReference type="PATRIC" id="fig|1123269.5.peg.1063"/>
<feature type="domain" description="Rod shape-determining protein MreC beta-barrel core" evidence="6">
    <location>
        <begin position="135"/>
        <end position="269"/>
    </location>
</feature>
<evidence type="ECO:0000256" key="2">
    <source>
        <dbReference type="ARBA" id="ARBA00013855"/>
    </source>
</evidence>
<dbReference type="RefSeq" id="WP_025291131.1">
    <property type="nucleotide sequence ID" value="NZ_CP006644.1"/>
</dbReference>
<evidence type="ECO:0000256" key="3">
    <source>
        <dbReference type="ARBA" id="ARBA00022960"/>
    </source>
</evidence>
<comment type="similarity">
    <text evidence="1">Belongs to the MreC family.</text>
</comment>
<dbReference type="KEGG" id="ssan:NX02_05505"/>
<dbReference type="OrthoDB" id="8478127at2"/>
<dbReference type="GO" id="GO:0005886">
    <property type="term" value="C:plasma membrane"/>
    <property type="evidence" value="ECO:0007669"/>
    <property type="project" value="TreeGrafter"/>
</dbReference>
<evidence type="ECO:0000259" key="6">
    <source>
        <dbReference type="Pfam" id="PF04085"/>
    </source>
</evidence>